<feature type="compositionally biased region" description="Basic and acidic residues" evidence="1">
    <location>
        <begin position="73"/>
        <end position="84"/>
    </location>
</feature>
<dbReference type="EnsemblMetazoa" id="XM_022787873">
    <property type="protein sequence ID" value="XP_022643608"/>
    <property type="gene ID" value="LOC111242926"/>
</dbReference>
<feature type="region of interest" description="Disordered" evidence="1">
    <location>
        <begin position="73"/>
        <end position="98"/>
    </location>
</feature>
<accession>A0A7M7IWI7</accession>
<reference evidence="2" key="1">
    <citation type="submission" date="2021-01" db="UniProtKB">
        <authorList>
            <consortium name="EnsemblMetazoa"/>
        </authorList>
    </citation>
    <scope>IDENTIFICATION</scope>
</reference>
<dbReference type="KEGG" id="vde:111242926"/>
<name>A0A7M7IWI7_VARDE</name>
<proteinExistence type="predicted"/>
<protein>
    <submittedName>
        <fullName evidence="2">Uncharacterized protein</fullName>
    </submittedName>
</protein>
<dbReference type="RefSeq" id="XP_022643608.1">
    <property type="nucleotide sequence ID" value="XM_022787873.1"/>
</dbReference>
<dbReference type="AlphaFoldDB" id="A0A7M7IWI7"/>
<keyword evidence="3" id="KW-1185">Reference proteome</keyword>
<sequence>MSSLILRARKGNGRNLSTMSVKGSILVLVFSCMLCPNQASLQPKPVSESGVQRSLAKPNIEIMHFVLDGIRDSTGKSSKSRDVSTVEEGGVRGRSRGTTRDSVLLFQDGPNPLSTNNQNDLASLAGCRTGLIPSNSAFPRGGGYRRGGYRGQKVLLITSGGYRGVPAPVPFSKNQIPPNVSHHPHGENSQVKDIPFDQLVAFPGLQHLPRPDRKFQFSGLWKPEVVVDLPQVIREDRASGDGNKNFLGKPLIPAEGPVHSSNSNHNRPPRPPLVTGTTDRPTKKDYISQLEAELLSGLSPQQLEELSHQAINPRHTGKRDLKIKQIFPGLIV</sequence>
<dbReference type="OrthoDB" id="10624612at2759"/>
<dbReference type="GeneID" id="111242926"/>
<organism evidence="2 3">
    <name type="scientific">Varroa destructor</name>
    <name type="common">Honeybee mite</name>
    <dbReference type="NCBI Taxonomy" id="109461"/>
    <lineage>
        <taxon>Eukaryota</taxon>
        <taxon>Metazoa</taxon>
        <taxon>Ecdysozoa</taxon>
        <taxon>Arthropoda</taxon>
        <taxon>Chelicerata</taxon>
        <taxon>Arachnida</taxon>
        <taxon>Acari</taxon>
        <taxon>Parasitiformes</taxon>
        <taxon>Mesostigmata</taxon>
        <taxon>Gamasina</taxon>
        <taxon>Dermanyssoidea</taxon>
        <taxon>Varroidae</taxon>
        <taxon>Varroa</taxon>
    </lineage>
</organism>
<evidence type="ECO:0000313" key="2">
    <source>
        <dbReference type="EnsemblMetazoa" id="XP_022643608"/>
    </source>
</evidence>
<feature type="region of interest" description="Disordered" evidence="1">
    <location>
        <begin position="255"/>
        <end position="281"/>
    </location>
</feature>
<evidence type="ECO:0000256" key="1">
    <source>
        <dbReference type="SAM" id="MobiDB-lite"/>
    </source>
</evidence>
<dbReference type="Proteomes" id="UP000594260">
    <property type="component" value="Unplaced"/>
</dbReference>
<dbReference type="InParanoid" id="A0A7M7IWI7"/>
<evidence type="ECO:0000313" key="3">
    <source>
        <dbReference type="Proteomes" id="UP000594260"/>
    </source>
</evidence>